<dbReference type="EMBL" id="JAAAUY010000585">
    <property type="protein sequence ID" value="KAF9328227.1"/>
    <property type="molecule type" value="Genomic_DNA"/>
</dbReference>
<sequence length="1062" mass="117055">MEFISKIGQIIIKARTVSPTLAVHNQPPSSSSNLPFQQGAYRNVAQHSLENVLQDMELWRNSTPVHVNILHAAQHVLLERWVISFTPPAPTPVSPRTPGDLSSTKSSFSGYLSPKSKHAPSSPSVSQNKDTTDLVLLLQSLYTQIRSLPLQNCLTSFEEKTKLTKADLDYSVTSAHEDITHPRHDKSHYGHHGYGGTDDNSDMQMDGDYTDFTSSLKSTLPLEFVPVASLKVLNFEASHMQWGCVRVTGMYDESVGGRIAPENFQDSTKIQKKKHHRSRASNHSGTQDPAAKLAKRQQKDSETWTSKLTLDKSKVSDASGSAVTTAHSLTGSVKDTEMSVTSASGNQQQLRPSSPISSPEDQFHARLQALKRTEVTNTTEHDDRRSSPVMLQESAMPEHDDTQPTAAEREERMQSYQFPPPPSPPLSIPQPKTDRSVSVWGQSSPADSYHPSPSSHVDISPPRHLHSAAHHGSSYTHTTYQHAHCPVSTSPLAHVITRRRSSRLSIVMTCNDDSPDATRPQSPEESMNDHDRALQQLGQDQDHGSMARPQYQRRGSHQDHRPSLESQAGHRAHSPTRYSFLRRSSLNPSSFPHGDLFGSLVGSYEESILSGRMSTLPSKPLMFTAQIGVLASQDYKDCPPKLRCPKHVLLEFPAVFYDYERTATVGSLPRSIPSAHDDPILPYVGNLDLDNGLRGERRFARMPGGMRIPLRGQVQVVIKNPNKTAVKVFLVPYDFSDMPPGTKTFLRQKHYSTGPGMGPSSGQGGTLRYAIHLQFCCPAPGYVYLYRSIRVVFANRVPDGKESLRVVMEGLGMSSRIIQPVSESNGAAEGLSSKPLSRQQTLEDRYVTMRKGEVMFSGKKRKDTSAAATPTMPSLNSHFHTPEIGIGLGLGLDRNSLHPHQTQPSYPHAHSALDFDGEPMSNTHGARITNAHSNDMDVDMESDRSAQVPSVYNTGANVSPIHLMRSGDRPRFQIKSPKMVGSNSIHTSDGEFDDYRSIPSSVLIGTPVASMFSPLTTKASTILTSPKLNSSPLTSPFFAKEQSKFYESSTPGSRDKSRMLNL</sequence>
<name>A0A9P5VK30_9FUNG</name>
<reference evidence="3" key="1">
    <citation type="journal article" date="2020" name="Fungal Divers.">
        <title>Resolving the Mortierellaceae phylogeny through synthesis of multi-gene phylogenetics and phylogenomics.</title>
        <authorList>
            <person name="Vandepol N."/>
            <person name="Liber J."/>
            <person name="Desiro A."/>
            <person name="Na H."/>
            <person name="Kennedy M."/>
            <person name="Barry K."/>
            <person name="Grigoriev I.V."/>
            <person name="Miller A.N."/>
            <person name="O'Donnell K."/>
            <person name="Stajich J.E."/>
            <person name="Bonito G."/>
        </authorList>
    </citation>
    <scope>NUCLEOTIDE SEQUENCE</scope>
    <source>
        <strain evidence="3">NVP1</strain>
    </source>
</reference>
<dbReference type="Pfam" id="PF13915">
    <property type="entry name" value="DUF4210"/>
    <property type="match status" value="1"/>
</dbReference>
<evidence type="ECO:0000259" key="2">
    <source>
        <dbReference type="SMART" id="SM01177"/>
    </source>
</evidence>
<accession>A0A9P5VK30</accession>
<feature type="compositionally biased region" description="Basic and acidic residues" evidence="1">
    <location>
        <begin position="371"/>
        <end position="386"/>
    </location>
</feature>
<protein>
    <recommendedName>
        <fullName evidence="2">Atos-like conserved domain-containing protein</fullName>
    </recommendedName>
</protein>
<dbReference type="PANTHER" id="PTHR13199:SF11">
    <property type="entry name" value="PROTEIN ATOSSA"/>
    <property type="match status" value="1"/>
</dbReference>
<keyword evidence="4" id="KW-1185">Reference proteome</keyword>
<feature type="compositionally biased region" description="Polar residues" evidence="1">
    <location>
        <begin position="439"/>
        <end position="457"/>
    </location>
</feature>
<feature type="region of interest" description="Disordered" evidence="1">
    <location>
        <begin position="509"/>
        <end position="576"/>
    </location>
</feature>
<comment type="caution">
    <text evidence="3">The sequence shown here is derived from an EMBL/GenBank/DDBJ whole genome shotgun (WGS) entry which is preliminary data.</text>
</comment>
<dbReference type="InterPro" id="IPR036570">
    <property type="entry name" value="HORMA_dom_sf"/>
</dbReference>
<dbReference type="Pfam" id="PF13889">
    <property type="entry name" value="Chromosome_seg"/>
    <property type="match status" value="1"/>
</dbReference>
<organism evidence="3 4">
    <name type="scientific">Podila minutissima</name>
    <dbReference type="NCBI Taxonomy" id="64525"/>
    <lineage>
        <taxon>Eukaryota</taxon>
        <taxon>Fungi</taxon>
        <taxon>Fungi incertae sedis</taxon>
        <taxon>Mucoromycota</taxon>
        <taxon>Mortierellomycotina</taxon>
        <taxon>Mortierellomycetes</taxon>
        <taxon>Mortierellales</taxon>
        <taxon>Mortierellaceae</taxon>
        <taxon>Podila</taxon>
    </lineage>
</organism>
<dbReference type="InterPro" id="IPR033473">
    <property type="entry name" value="Atos-like_C"/>
</dbReference>
<evidence type="ECO:0000256" key="1">
    <source>
        <dbReference type="SAM" id="MobiDB-lite"/>
    </source>
</evidence>
<feature type="region of interest" description="Disordered" evidence="1">
    <location>
        <begin position="857"/>
        <end position="879"/>
    </location>
</feature>
<dbReference type="Proteomes" id="UP000696485">
    <property type="component" value="Unassembled WGS sequence"/>
</dbReference>
<dbReference type="SMART" id="SM01177">
    <property type="entry name" value="DUF4210"/>
    <property type="match status" value="1"/>
</dbReference>
<feature type="domain" description="Atos-like conserved" evidence="2">
    <location>
        <begin position="600"/>
        <end position="684"/>
    </location>
</feature>
<feature type="compositionally biased region" description="Pro residues" evidence="1">
    <location>
        <begin position="418"/>
        <end position="428"/>
    </location>
</feature>
<dbReference type="Gene3D" id="3.30.900.10">
    <property type="entry name" value="HORMA domain"/>
    <property type="match status" value="1"/>
</dbReference>
<feature type="region of interest" description="Disordered" evidence="1">
    <location>
        <begin position="259"/>
        <end position="477"/>
    </location>
</feature>
<dbReference type="AlphaFoldDB" id="A0A9P5VK30"/>
<feature type="compositionally biased region" description="Polar residues" evidence="1">
    <location>
        <begin position="100"/>
        <end position="110"/>
    </location>
</feature>
<evidence type="ECO:0000313" key="4">
    <source>
        <dbReference type="Proteomes" id="UP000696485"/>
    </source>
</evidence>
<gene>
    <name evidence="3" type="ORF">BG006_008553</name>
</gene>
<evidence type="ECO:0000313" key="3">
    <source>
        <dbReference type="EMBL" id="KAF9328227.1"/>
    </source>
</evidence>
<feature type="compositionally biased region" description="Polar residues" evidence="1">
    <location>
        <begin position="316"/>
        <end position="360"/>
    </location>
</feature>
<feature type="region of interest" description="Disordered" evidence="1">
    <location>
        <begin position="89"/>
        <end position="128"/>
    </location>
</feature>
<dbReference type="InterPro" id="IPR025261">
    <property type="entry name" value="Atos-like_cons_dom"/>
</dbReference>
<proteinExistence type="predicted"/>
<dbReference type="InterPro" id="IPR051506">
    <property type="entry name" value="ATOS_Transcription_Regulators"/>
</dbReference>
<feature type="compositionally biased region" description="Basic and acidic residues" evidence="1">
    <location>
        <begin position="396"/>
        <end position="413"/>
    </location>
</feature>
<feature type="compositionally biased region" description="Polar residues" evidence="1">
    <location>
        <begin position="866"/>
        <end position="879"/>
    </location>
</feature>
<feature type="compositionally biased region" description="Basic residues" evidence="1">
    <location>
        <begin position="270"/>
        <end position="280"/>
    </location>
</feature>
<dbReference type="PANTHER" id="PTHR13199">
    <property type="entry name" value="GH03947P"/>
    <property type="match status" value="1"/>
</dbReference>